<dbReference type="PIRSF" id="PIRSF000887">
    <property type="entry name" value="Pesterase_MJ0037"/>
    <property type="match status" value="1"/>
</dbReference>
<dbReference type="STRING" id="1004.SAMN05661012_03655"/>
<dbReference type="EMBL" id="FPIZ01000011">
    <property type="protein sequence ID" value="SFW70011.1"/>
    <property type="molecule type" value="Genomic_DNA"/>
</dbReference>
<evidence type="ECO:0000259" key="1">
    <source>
        <dbReference type="Pfam" id="PF00149"/>
    </source>
</evidence>
<feature type="domain" description="Calcineurin-like phosphoesterase" evidence="1">
    <location>
        <begin position="36"/>
        <end position="153"/>
    </location>
</feature>
<dbReference type="AlphaFoldDB" id="A0A1K1RDX2"/>
<protein>
    <submittedName>
        <fullName evidence="2">Putative phosphoesterase</fullName>
    </submittedName>
</protein>
<evidence type="ECO:0000313" key="2">
    <source>
        <dbReference type="EMBL" id="SFW70011.1"/>
    </source>
</evidence>
<dbReference type="InterPro" id="IPR026336">
    <property type="entry name" value="PdeM-like"/>
</dbReference>
<accession>A0A1K1RDX2</accession>
<dbReference type="InterPro" id="IPR024173">
    <property type="entry name" value="Pesterase_MJ0037-like"/>
</dbReference>
<evidence type="ECO:0000313" key="3">
    <source>
        <dbReference type="Proteomes" id="UP000183788"/>
    </source>
</evidence>
<sequence>MQGSMESMEEVIYTFRNQTWLLSAQRAVFWKEEQALIVSDIHLGKSAHFRKAGIAVPAHIGQDDLYRLQKLITVYDPAQVIIVGDMFHSSHNNDVPLFKLWRQQFPHIKFKLVKGNHDIMAERVYAELDVEVYDELEINEIHFVHEPCEEWDDARYTFSGHLHPGVAVSGAGRQRLRLPCFYFGRRCSILPAFGRFTGLAMMDMEEADAVFVIANNSVLKIG</sequence>
<dbReference type="Gene3D" id="3.60.21.10">
    <property type="match status" value="1"/>
</dbReference>
<dbReference type="InterPro" id="IPR029052">
    <property type="entry name" value="Metallo-depent_PP-like"/>
</dbReference>
<gene>
    <name evidence="2" type="ORF">SAMN05661012_03655</name>
</gene>
<dbReference type="InterPro" id="IPR004843">
    <property type="entry name" value="Calcineurin-like_PHP"/>
</dbReference>
<name>A0A1K1RDX2_9BACT</name>
<dbReference type="GO" id="GO:0016787">
    <property type="term" value="F:hydrolase activity"/>
    <property type="evidence" value="ECO:0007669"/>
    <property type="project" value="InterPro"/>
</dbReference>
<dbReference type="NCBIfam" id="TIGR04123">
    <property type="entry name" value="P_estr_lig_assc"/>
    <property type="match status" value="1"/>
</dbReference>
<dbReference type="OrthoDB" id="9795838at2"/>
<dbReference type="Proteomes" id="UP000183788">
    <property type="component" value="Unassembled WGS sequence"/>
</dbReference>
<dbReference type="Pfam" id="PF00149">
    <property type="entry name" value="Metallophos"/>
    <property type="match status" value="1"/>
</dbReference>
<dbReference type="PANTHER" id="PTHR39323:SF1">
    <property type="entry name" value="BLR1149 PROTEIN"/>
    <property type="match status" value="1"/>
</dbReference>
<dbReference type="PANTHER" id="PTHR39323">
    <property type="entry name" value="BLR1149 PROTEIN"/>
    <property type="match status" value="1"/>
</dbReference>
<reference evidence="2 3" key="1">
    <citation type="submission" date="2016-11" db="EMBL/GenBank/DDBJ databases">
        <authorList>
            <person name="Jaros S."/>
            <person name="Januszkiewicz K."/>
            <person name="Wedrychowicz H."/>
        </authorList>
    </citation>
    <scope>NUCLEOTIDE SEQUENCE [LARGE SCALE GENOMIC DNA]</scope>
    <source>
        <strain evidence="2 3">DSM 784</strain>
    </source>
</reference>
<dbReference type="SUPFAM" id="SSF56300">
    <property type="entry name" value="Metallo-dependent phosphatases"/>
    <property type="match status" value="1"/>
</dbReference>
<organism evidence="2 3">
    <name type="scientific">Chitinophaga sancti</name>
    <dbReference type="NCBI Taxonomy" id="1004"/>
    <lineage>
        <taxon>Bacteria</taxon>
        <taxon>Pseudomonadati</taxon>
        <taxon>Bacteroidota</taxon>
        <taxon>Chitinophagia</taxon>
        <taxon>Chitinophagales</taxon>
        <taxon>Chitinophagaceae</taxon>
        <taxon>Chitinophaga</taxon>
    </lineage>
</organism>
<proteinExistence type="predicted"/>